<accession>A0A914V4K1</accession>
<evidence type="ECO:0000313" key="8">
    <source>
        <dbReference type="WBParaSite" id="PSAMB.scaffold1456size31297.g13264.t1"/>
    </source>
</evidence>
<dbReference type="WBParaSite" id="PSAMB.scaffold1456size31297.g13264.t1">
    <property type="protein sequence ID" value="PSAMB.scaffold1456size31297.g13264.t1"/>
    <property type="gene ID" value="PSAMB.scaffold1456size31297.g13264"/>
</dbReference>
<feature type="transmembrane region" description="Helical" evidence="5">
    <location>
        <begin position="49"/>
        <end position="72"/>
    </location>
</feature>
<dbReference type="Proteomes" id="UP000887566">
    <property type="component" value="Unplaced"/>
</dbReference>
<evidence type="ECO:0000256" key="1">
    <source>
        <dbReference type="ARBA" id="ARBA00004141"/>
    </source>
</evidence>
<dbReference type="GO" id="GO:0016020">
    <property type="term" value="C:membrane"/>
    <property type="evidence" value="ECO:0007669"/>
    <property type="project" value="UniProtKB-SubCell"/>
</dbReference>
<feature type="domain" description="SLC26A/SulP transporter" evidence="6">
    <location>
        <begin position="44"/>
        <end position="107"/>
    </location>
</feature>
<dbReference type="PANTHER" id="PTHR11814">
    <property type="entry name" value="SULFATE TRANSPORTER"/>
    <property type="match status" value="1"/>
</dbReference>
<evidence type="ECO:0000256" key="2">
    <source>
        <dbReference type="ARBA" id="ARBA00022692"/>
    </source>
</evidence>
<evidence type="ECO:0000256" key="5">
    <source>
        <dbReference type="SAM" id="Phobius"/>
    </source>
</evidence>
<evidence type="ECO:0000259" key="6">
    <source>
        <dbReference type="Pfam" id="PF00916"/>
    </source>
</evidence>
<protein>
    <submittedName>
        <fullName evidence="8">SLC26A/SulP transporter domain-containing protein</fullName>
    </submittedName>
</protein>
<feature type="transmembrane region" description="Helical" evidence="5">
    <location>
        <begin position="84"/>
        <end position="106"/>
    </location>
</feature>
<evidence type="ECO:0000256" key="3">
    <source>
        <dbReference type="ARBA" id="ARBA00022989"/>
    </source>
</evidence>
<dbReference type="GO" id="GO:0055085">
    <property type="term" value="P:transmembrane transport"/>
    <property type="evidence" value="ECO:0007669"/>
    <property type="project" value="InterPro"/>
</dbReference>
<proteinExistence type="predicted"/>
<evidence type="ECO:0000256" key="4">
    <source>
        <dbReference type="ARBA" id="ARBA00023136"/>
    </source>
</evidence>
<comment type="subcellular location">
    <subcellularLocation>
        <location evidence="1">Membrane</location>
        <topology evidence="1">Multi-pass membrane protein</topology>
    </subcellularLocation>
</comment>
<evidence type="ECO:0000313" key="7">
    <source>
        <dbReference type="Proteomes" id="UP000887566"/>
    </source>
</evidence>
<sequence>MHGDGNSILRRRRRNAWTTKTLSKTLSEFVPITRWLPNYKSGDLLSDTIGGLTLGVMVVPQGMAYISMAGLAPAYGLYSSFFPCLLYMILGTSHHVSLGVFGVISLM</sequence>
<keyword evidence="3 5" id="KW-1133">Transmembrane helix</keyword>
<dbReference type="Pfam" id="PF00916">
    <property type="entry name" value="Sulfate_transp"/>
    <property type="match status" value="1"/>
</dbReference>
<reference evidence="8" key="1">
    <citation type="submission" date="2022-11" db="UniProtKB">
        <authorList>
            <consortium name="WormBaseParasite"/>
        </authorList>
    </citation>
    <scope>IDENTIFICATION</scope>
</reference>
<dbReference type="InterPro" id="IPR011547">
    <property type="entry name" value="SLC26A/SulP_dom"/>
</dbReference>
<dbReference type="AlphaFoldDB" id="A0A914V4K1"/>
<dbReference type="InterPro" id="IPR001902">
    <property type="entry name" value="SLC26A/SulP_fam"/>
</dbReference>
<keyword evidence="2 5" id="KW-0812">Transmembrane</keyword>
<keyword evidence="7" id="KW-1185">Reference proteome</keyword>
<name>A0A914V4K1_9BILA</name>
<organism evidence="7 8">
    <name type="scientific">Plectus sambesii</name>
    <dbReference type="NCBI Taxonomy" id="2011161"/>
    <lineage>
        <taxon>Eukaryota</taxon>
        <taxon>Metazoa</taxon>
        <taxon>Ecdysozoa</taxon>
        <taxon>Nematoda</taxon>
        <taxon>Chromadorea</taxon>
        <taxon>Plectida</taxon>
        <taxon>Plectina</taxon>
        <taxon>Plectoidea</taxon>
        <taxon>Plectidae</taxon>
        <taxon>Plectus</taxon>
    </lineage>
</organism>
<keyword evidence="4 5" id="KW-0472">Membrane</keyword>